<gene>
    <name evidence="2" type="ORF">EDD18DRAFT_1358292</name>
</gene>
<reference evidence="2" key="1">
    <citation type="submission" date="2023-06" db="EMBL/GenBank/DDBJ databases">
        <authorList>
            <consortium name="Lawrence Berkeley National Laboratory"/>
            <person name="Ahrendt S."/>
            <person name="Sahu N."/>
            <person name="Indic B."/>
            <person name="Wong-Bajracharya J."/>
            <person name="Merenyi Z."/>
            <person name="Ke H.-M."/>
            <person name="Monk M."/>
            <person name="Kocsube S."/>
            <person name="Drula E."/>
            <person name="Lipzen A."/>
            <person name="Balint B."/>
            <person name="Henrissat B."/>
            <person name="Andreopoulos B."/>
            <person name="Martin F.M."/>
            <person name="Harder C.B."/>
            <person name="Rigling D."/>
            <person name="Ford K.L."/>
            <person name="Foster G.D."/>
            <person name="Pangilinan J."/>
            <person name="Papanicolaou A."/>
            <person name="Barry K."/>
            <person name="LaButti K."/>
            <person name="Viragh M."/>
            <person name="Koriabine M."/>
            <person name="Yan M."/>
            <person name="Riley R."/>
            <person name="Champramary S."/>
            <person name="Plett K.L."/>
            <person name="Tsai I.J."/>
            <person name="Slot J."/>
            <person name="Sipos G."/>
            <person name="Plett J."/>
            <person name="Nagy L.G."/>
            <person name="Grigoriev I.V."/>
        </authorList>
    </citation>
    <scope>NUCLEOTIDE SEQUENCE</scope>
    <source>
        <strain evidence="2">HWK02</strain>
    </source>
</reference>
<evidence type="ECO:0000313" key="3">
    <source>
        <dbReference type="Proteomes" id="UP001175228"/>
    </source>
</evidence>
<feature type="signal peptide" evidence="1">
    <location>
        <begin position="1"/>
        <end position="20"/>
    </location>
</feature>
<dbReference type="AlphaFoldDB" id="A0AA39PY02"/>
<accession>A0AA39PY02</accession>
<dbReference type="EMBL" id="JAUEPU010000031">
    <property type="protein sequence ID" value="KAK0492204.1"/>
    <property type="molecule type" value="Genomic_DNA"/>
</dbReference>
<sequence>MSRFSSLFVILAVAVGLSAGATCPSRDNDGSPLLSSSNDGNFVTCVYQAARTCIYFENGDFSSGSSVCPSSIPARRAVVERATTAATCPSRDNDGGRLLSTSNDGNFVSCDYADAGLCTYFEDGNFSSGSSVCPSSIPARRAVVARATTAATCPSRDNDGGRLLSTSNDGNFVSCDYADAGRCTYFENGNFSSGSSVCPSSIPATKRSIASAKFGRAY</sequence>
<keyword evidence="1" id="KW-0732">Signal</keyword>
<dbReference type="Proteomes" id="UP001175228">
    <property type="component" value="Unassembled WGS sequence"/>
</dbReference>
<comment type="caution">
    <text evidence="2">The sequence shown here is derived from an EMBL/GenBank/DDBJ whole genome shotgun (WGS) entry which is preliminary data.</text>
</comment>
<proteinExistence type="predicted"/>
<dbReference type="SUPFAM" id="SSF50998">
    <property type="entry name" value="Quinoprotein alcohol dehydrogenase-like"/>
    <property type="match status" value="1"/>
</dbReference>
<dbReference type="InterPro" id="IPR011047">
    <property type="entry name" value="Quinoprotein_ADH-like_sf"/>
</dbReference>
<organism evidence="2 3">
    <name type="scientific">Armillaria luteobubalina</name>
    <dbReference type="NCBI Taxonomy" id="153913"/>
    <lineage>
        <taxon>Eukaryota</taxon>
        <taxon>Fungi</taxon>
        <taxon>Dikarya</taxon>
        <taxon>Basidiomycota</taxon>
        <taxon>Agaricomycotina</taxon>
        <taxon>Agaricomycetes</taxon>
        <taxon>Agaricomycetidae</taxon>
        <taxon>Agaricales</taxon>
        <taxon>Marasmiineae</taxon>
        <taxon>Physalacriaceae</taxon>
        <taxon>Armillaria</taxon>
    </lineage>
</organism>
<evidence type="ECO:0000256" key="1">
    <source>
        <dbReference type="SAM" id="SignalP"/>
    </source>
</evidence>
<keyword evidence="3" id="KW-1185">Reference proteome</keyword>
<name>A0AA39PY02_9AGAR</name>
<protein>
    <submittedName>
        <fullName evidence="2">Uncharacterized protein</fullName>
    </submittedName>
</protein>
<feature type="chain" id="PRO_5041296772" evidence="1">
    <location>
        <begin position="21"/>
        <end position="218"/>
    </location>
</feature>
<evidence type="ECO:0000313" key="2">
    <source>
        <dbReference type="EMBL" id="KAK0492204.1"/>
    </source>
</evidence>